<name>A0ABN3TIT3_9ACTN</name>
<dbReference type="InterPro" id="IPR050267">
    <property type="entry name" value="Anti-sigma-factor_SerPK"/>
</dbReference>
<dbReference type="InterPro" id="IPR036890">
    <property type="entry name" value="HATPase_C_sf"/>
</dbReference>
<organism evidence="2 3">
    <name type="scientific">Streptomyces violaceolatus</name>
    <dbReference type="NCBI Taxonomy" id="67378"/>
    <lineage>
        <taxon>Bacteria</taxon>
        <taxon>Bacillati</taxon>
        <taxon>Actinomycetota</taxon>
        <taxon>Actinomycetes</taxon>
        <taxon>Kitasatosporales</taxon>
        <taxon>Streptomycetaceae</taxon>
        <taxon>Streptomyces</taxon>
        <taxon>Streptomyces violaceoruber group</taxon>
    </lineage>
</organism>
<dbReference type="CDD" id="cd16936">
    <property type="entry name" value="HATPase_RsbW-like"/>
    <property type="match status" value="1"/>
</dbReference>
<evidence type="ECO:0000256" key="1">
    <source>
        <dbReference type="SAM" id="MobiDB-lite"/>
    </source>
</evidence>
<evidence type="ECO:0000313" key="2">
    <source>
        <dbReference type="EMBL" id="GAA2704028.1"/>
    </source>
</evidence>
<dbReference type="PANTHER" id="PTHR35526:SF3">
    <property type="entry name" value="ANTI-SIGMA-F FACTOR RSBW"/>
    <property type="match status" value="1"/>
</dbReference>
<protein>
    <recommendedName>
        <fullName evidence="4">ATP-binding protein</fullName>
    </recommendedName>
</protein>
<dbReference type="Gene3D" id="3.30.565.10">
    <property type="entry name" value="Histidine kinase-like ATPase, C-terminal domain"/>
    <property type="match status" value="1"/>
</dbReference>
<evidence type="ECO:0000313" key="3">
    <source>
        <dbReference type="Proteomes" id="UP001499989"/>
    </source>
</evidence>
<dbReference type="Proteomes" id="UP001499989">
    <property type="component" value="Unassembled WGS sequence"/>
</dbReference>
<accession>A0ABN3TIT3</accession>
<dbReference type="SUPFAM" id="SSF55874">
    <property type="entry name" value="ATPase domain of HSP90 chaperone/DNA topoisomerase II/histidine kinase"/>
    <property type="match status" value="1"/>
</dbReference>
<evidence type="ECO:0008006" key="4">
    <source>
        <dbReference type="Google" id="ProtNLM"/>
    </source>
</evidence>
<dbReference type="EMBL" id="BAAASK010000046">
    <property type="protein sequence ID" value="GAA2704028.1"/>
    <property type="molecule type" value="Genomic_DNA"/>
</dbReference>
<keyword evidence="3" id="KW-1185">Reference proteome</keyword>
<reference evidence="2 3" key="1">
    <citation type="journal article" date="2019" name="Int. J. Syst. Evol. Microbiol.">
        <title>The Global Catalogue of Microorganisms (GCM) 10K type strain sequencing project: providing services to taxonomists for standard genome sequencing and annotation.</title>
        <authorList>
            <consortium name="The Broad Institute Genomics Platform"/>
            <consortium name="The Broad Institute Genome Sequencing Center for Infectious Disease"/>
            <person name="Wu L."/>
            <person name="Ma J."/>
        </authorList>
    </citation>
    <scope>NUCLEOTIDE SEQUENCE [LARGE SCALE GENOMIC DNA]</scope>
    <source>
        <strain evidence="2 3">JCM 4531</strain>
    </source>
</reference>
<feature type="region of interest" description="Disordered" evidence="1">
    <location>
        <begin position="16"/>
        <end position="54"/>
    </location>
</feature>
<sequence>MRPSLAHRRAFCQRSGQDWKALGEPGAGRDQAASTTETVARTRRGPGRPPSMEVNFGITLRGPAEPIPDQDARRVSGMRRLARARLNHCGLASMTDPVTLVVSELVTNAIMHSGGTQVGFRMQLRDGLLYLAVGSDAPGKPAVRKPNDEAEHGRGLQLVEFVVLGSGGVWGIGDDGAAVWCLFPAKGEDR</sequence>
<proteinExistence type="predicted"/>
<comment type="caution">
    <text evidence="2">The sequence shown here is derived from an EMBL/GenBank/DDBJ whole genome shotgun (WGS) entry which is preliminary data.</text>
</comment>
<dbReference type="PANTHER" id="PTHR35526">
    <property type="entry name" value="ANTI-SIGMA-F FACTOR RSBW-RELATED"/>
    <property type="match status" value="1"/>
</dbReference>
<gene>
    <name evidence="2" type="ORF">GCM10010310_77300</name>
</gene>